<proteinExistence type="inferred from homology"/>
<name>B6K324_SCHJY</name>
<dbReference type="GO" id="GO:0016874">
    <property type="term" value="F:ligase activity"/>
    <property type="evidence" value="ECO:0007669"/>
    <property type="project" value="UniProtKB-KW"/>
</dbReference>
<evidence type="ECO:0000256" key="2">
    <source>
        <dbReference type="ARBA" id="ARBA00004123"/>
    </source>
</evidence>
<dbReference type="InterPro" id="IPR017907">
    <property type="entry name" value="Znf_RING_CS"/>
</dbReference>
<evidence type="ECO:0000256" key="10">
    <source>
        <dbReference type="ARBA" id="ARBA00022853"/>
    </source>
</evidence>
<dbReference type="GO" id="GO:0006325">
    <property type="term" value="P:chromatin organization"/>
    <property type="evidence" value="ECO:0007669"/>
    <property type="project" value="UniProtKB-KW"/>
</dbReference>
<dbReference type="Gene3D" id="3.30.40.10">
    <property type="entry name" value="Zinc/RING finger domain, C3HC4 (zinc finger)"/>
    <property type="match status" value="1"/>
</dbReference>
<evidence type="ECO:0000256" key="9">
    <source>
        <dbReference type="ARBA" id="ARBA00022833"/>
    </source>
</evidence>
<keyword evidence="7 13" id="KW-0863">Zinc-finger</keyword>
<dbReference type="eggNOG" id="KOG0978">
    <property type="taxonomic scope" value="Eukaryota"/>
</dbReference>
<dbReference type="InterPro" id="IPR013083">
    <property type="entry name" value="Znf_RING/FYVE/PHD"/>
</dbReference>
<gene>
    <name evidence="18" type="primary">brl1</name>
    <name evidence="17" type="ORF">SJAG_03006</name>
</gene>
<evidence type="ECO:0000256" key="6">
    <source>
        <dbReference type="ARBA" id="ARBA00022723"/>
    </source>
</evidence>
<evidence type="ECO:0000256" key="8">
    <source>
        <dbReference type="ARBA" id="ARBA00022786"/>
    </source>
</evidence>
<dbReference type="SUPFAM" id="SSF57850">
    <property type="entry name" value="RING/U-box"/>
    <property type="match status" value="1"/>
</dbReference>
<evidence type="ECO:0000256" key="4">
    <source>
        <dbReference type="ARBA" id="ARBA00005555"/>
    </source>
</evidence>
<evidence type="ECO:0000256" key="7">
    <source>
        <dbReference type="ARBA" id="ARBA00022771"/>
    </source>
</evidence>
<evidence type="ECO:0000256" key="11">
    <source>
        <dbReference type="ARBA" id="ARBA00023054"/>
    </source>
</evidence>
<evidence type="ECO:0000313" key="18">
    <source>
        <dbReference type="JaponicusDB" id="SJAG_03006"/>
    </source>
</evidence>
<dbReference type="InterPro" id="IPR013956">
    <property type="entry name" value="E3_ubiquit_lig_Bre1"/>
</dbReference>
<feature type="coiled-coil region" evidence="15">
    <location>
        <begin position="440"/>
        <end position="474"/>
    </location>
</feature>
<comment type="similarity">
    <text evidence="4 14">Belongs to the BRE1 family.</text>
</comment>
<feature type="coiled-coil region" evidence="15">
    <location>
        <begin position="282"/>
        <end position="359"/>
    </location>
</feature>
<keyword evidence="9 14" id="KW-0862">Zinc</keyword>
<keyword evidence="5 14" id="KW-0808">Transferase</keyword>
<dbReference type="PANTHER" id="PTHR23163:SF6">
    <property type="entry name" value="E3 UBIQUITIN-PROTEIN LIGASE BRL1"/>
    <property type="match status" value="1"/>
</dbReference>
<comment type="pathway">
    <text evidence="3 14">Protein modification; protein ubiquitination.</text>
</comment>
<dbReference type="JaponicusDB" id="SJAG_03006">
    <property type="gene designation" value="brl1"/>
</dbReference>
<keyword evidence="17" id="KW-0436">Ligase</keyword>
<keyword evidence="12 14" id="KW-0539">Nucleus</keyword>
<accession>B6K324</accession>
<keyword evidence="10 14" id="KW-0156">Chromatin regulator</keyword>
<dbReference type="HOGENOM" id="CLU_407184_0_0_1"/>
<dbReference type="AlphaFoldDB" id="B6K324"/>
<dbReference type="EMBL" id="KE651167">
    <property type="protein sequence ID" value="EEB07881.1"/>
    <property type="molecule type" value="Genomic_DNA"/>
</dbReference>
<evidence type="ECO:0000259" key="16">
    <source>
        <dbReference type="PROSITE" id="PS50089"/>
    </source>
</evidence>
<dbReference type="Pfam" id="PF08647">
    <property type="entry name" value="BRE1"/>
    <property type="match status" value="1"/>
</dbReference>
<protein>
    <recommendedName>
        <fullName evidence="14">E3 ubiquitin protein ligase</fullName>
        <ecNumber evidence="14">2.3.2.27</ecNumber>
    </recommendedName>
</protein>
<evidence type="ECO:0000313" key="19">
    <source>
        <dbReference type="Proteomes" id="UP000001744"/>
    </source>
</evidence>
<dbReference type="OMA" id="WRREREY"/>
<evidence type="ECO:0000256" key="5">
    <source>
        <dbReference type="ARBA" id="ARBA00022679"/>
    </source>
</evidence>
<evidence type="ECO:0000313" key="17">
    <source>
        <dbReference type="EMBL" id="EEB07881.1"/>
    </source>
</evidence>
<feature type="domain" description="RING-type" evidence="16">
    <location>
        <begin position="622"/>
        <end position="662"/>
    </location>
</feature>
<evidence type="ECO:0000256" key="15">
    <source>
        <dbReference type="SAM" id="Coils"/>
    </source>
</evidence>
<dbReference type="PANTHER" id="PTHR23163">
    <property type="entry name" value="RING FINGER PROTEIN-RELATED"/>
    <property type="match status" value="1"/>
</dbReference>
<dbReference type="UniPathway" id="UPA00143"/>
<dbReference type="Proteomes" id="UP000001744">
    <property type="component" value="Unassembled WGS sequence"/>
</dbReference>
<dbReference type="PROSITE" id="PS00518">
    <property type="entry name" value="ZF_RING_1"/>
    <property type="match status" value="1"/>
</dbReference>
<dbReference type="OrthoDB" id="654191at2759"/>
<keyword evidence="11 14" id="KW-0175">Coiled coil</keyword>
<dbReference type="GO" id="GO:0016567">
    <property type="term" value="P:protein ubiquitination"/>
    <property type="evidence" value="ECO:0007669"/>
    <property type="project" value="UniProtKB-UniRule"/>
</dbReference>
<evidence type="ECO:0000256" key="3">
    <source>
        <dbReference type="ARBA" id="ARBA00004906"/>
    </source>
</evidence>
<dbReference type="GO" id="GO:0005634">
    <property type="term" value="C:nucleus"/>
    <property type="evidence" value="ECO:0000318"/>
    <property type="project" value="GO_Central"/>
</dbReference>
<dbReference type="GeneID" id="7051775"/>
<dbReference type="GO" id="GO:0033503">
    <property type="term" value="C:HULC complex"/>
    <property type="evidence" value="ECO:0000318"/>
    <property type="project" value="GO_Central"/>
</dbReference>
<dbReference type="STRING" id="402676.B6K324"/>
<evidence type="ECO:0000256" key="14">
    <source>
        <dbReference type="RuleBase" id="RU365038"/>
    </source>
</evidence>
<dbReference type="InterPro" id="IPR001841">
    <property type="entry name" value="Znf_RING"/>
</dbReference>
<organism evidence="17 19">
    <name type="scientific">Schizosaccharomyces japonicus (strain yFS275 / FY16936)</name>
    <name type="common">Fission yeast</name>
    <dbReference type="NCBI Taxonomy" id="402676"/>
    <lineage>
        <taxon>Eukaryota</taxon>
        <taxon>Fungi</taxon>
        <taxon>Dikarya</taxon>
        <taxon>Ascomycota</taxon>
        <taxon>Taphrinomycotina</taxon>
        <taxon>Schizosaccharomycetes</taxon>
        <taxon>Schizosaccharomycetales</taxon>
        <taxon>Schizosaccharomycetaceae</taxon>
        <taxon>Schizosaccharomyces</taxon>
    </lineage>
</organism>
<evidence type="ECO:0000256" key="12">
    <source>
        <dbReference type="ARBA" id="ARBA00023242"/>
    </source>
</evidence>
<dbReference type="GO" id="GO:0061630">
    <property type="term" value="F:ubiquitin protein ligase activity"/>
    <property type="evidence" value="ECO:0000318"/>
    <property type="project" value="GO_Central"/>
</dbReference>
<evidence type="ECO:0000256" key="13">
    <source>
        <dbReference type="PROSITE-ProRule" id="PRU00175"/>
    </source>
</evidence>
<dbReference type="RefSeq" id="XP_002174174.1">
    <property type="nucleotide sequence ID" value="XM_002174138.2"/>
</dbReference>
<comment type="catalytic activity">
    <reaction evidence="1 14">
        <text>S-ubiquitinyl-[E2 ubiquitin-conjugating enzyme]-L-cysteine + [acceptor protein]-L-lysine = [E2 ubiquitin-conjugating enzyme]-L-cysteine + N(6)-ubiquitinyl-[acceptor protein]-L-lysine.</text>
        <dbReference type="EC" id="2.3.2.27"/>
    </reaction>
</comment>
<keyword evidence="6 14" id="KW-0479">Metal-binding</keyword>
<feature type="coiled-coil region" evidence="15">
    <location>
        <begin position="527"/>
        <end position="614"/>
    </location>
</feature>
<reference evidence="17 19" key="1">
    <citation type="journal article" date="2011" name="Science">
        <title>Comparative functional genomics of the fission yeasts.</title>
        <authorList>
            <person name="Rhind N."/>
            <person name="Chen Z."/>
            <person name="Yassour M."/>
            <person name="Thompson D.A."/>
            <person name="Haas B.J."/>
            <person name="Habib N."/>
            <person name="Wapinski I."/>
            <person name="Roy S."/>
            <person name="Lin M.F."/>
            <person name="Heiman D.I."/>
            <person name="Young S.K."/>
            <person name="Furuya K."/>
            <person name="Guo Y."/>
            <person name="Pidoux A."/>
            <person name="Chen H.M."/>
            <person name="Robbertse B."/>
            <person name="Goldberg J.M."/>
            <person name="Aoki K."/>
            <person name="Bayne E.H."/>
            <person name="Berlin A.M."/>
            <person name="Desjardins C.A."/>
            <person name="Dobbs E."/>
            <person name="Dukaj L."/>
            <person name="Fan L."/>
            <person name="FitzGerald M.G."/>
            <person name="French C."/>
            <person name="Gujja S."/>
            <person name="Hansen K."/>
            <person name="Keifenheim D."/>
            <person name="Levin J.Z."/>
            <person name="Mosher R.A."/>
            <person name="Mueller C.A."/>
            <person name="Pfiffner J."/>
            <person name="Priest M."/>
            <person name="Russ C."/>
            <person name="Smialowska A."/>
            <person name="Swoboda P."/>
            <person name="Sykes S.M."/>
            <person name="Vaughn M."/>
            <person name="Vengrova S."/>
            <person name="Yoder R."/>
            <person name="Zeng Q."/>
            <person name="Allshire R."/>
            <person name="Baulcombe D."/>
            <person name="Birren B.W."/>
            <person name="Brown W."/>
            <person name="Ekwall K."/>
            <person name="Kellis M."/>
            <person name="Leatherwood J."/>
            <person name="Levin H."/>
            <person name="Margalit H."/>
            <person name="Martienssen R."/>
            <person name="Nieduszynski C.A."/>
            <person name="Spatafora J.W."/>
            <person name="Friedman N."/>
            <person name="Dalgaard J.Z."/>
            <person name="Baumann P."/>
            <person name="Niki H."/>
            <person name="Regev A."/>
            <person name="Nusbaum C."/>
        </authorList>
    </citation>
    <scope>NUCLEOTIDE SEQUENCE [LARGE SCALE GENOMIC DNA]</scope>
    <source>
        <strain evidence="19">yFS275 / FY16936</strain>
    </source>
</reference>
<dbReference type="CDD" id="cd16499">
    <property type="entry name" value="RING-HC_Bre1-like"/>
    <property type="match status" value="1"/>
</dbReference>
<sequence>MVDVRSLHFDTEDDLELFQKEASWRREREYELLTEGLKHRFTFLQQKMEELNHLTTHLNQFYASIAEKLVPLRVEQQVLDNVSNWTTFTGLSEEMLENNFMEEFMANYSQLFRNLAAGNLSGVADIEALRPMYDKLSMLIYLEGSQKACEYVLGFMEKNIDLLATHFRQLQTDVQDQQHSRTLQDVDLVIQNRTDVEEGELDEQLATQAIEPDGPAPAAPRSSLTSETVGKISNDLKSLSTTSKTKLQQLLEQYREMALKSCGLHVQSLNIADNSLDSYMTYAQMKMQRSQLDAEQQNLETSIKDLLKNINDSIEDFYRIELDDRDKDVSNIRELQQKMNLMEQQLSDIRNKRDELVIQQQMRNPDHTLMEDIERTLDAIISSRSSFIDALQTRMDFLEHAPQYESEPAASMTEDSSEVEKLKLNNSSLCQELPGMHAAYDKVQAQLAEQLSSLQSAETEIAQSHLERARATQKYFAAMKARDVLITEHKMLKVVEARSQDLMAKLRERETALIARASTARKALSVFEEIQQLYQKANQQTLETEKNTTHTKRAFIQKINQTSQQITEAQQEILDYFEKNIEMEEQLALQKVQLEYVEREKPQLEKAYETEEAQVYKTMLKCSSCNFANWKNRLISICGHAFCEECIEDMCSQKHRKCPTCERPFNRTDVVPIHL</sequence>
<dbReference type="GO" id="GO:0008270">
    <property type="term" value="F:zinc ion binding"/>
    <property type="evidence" value="ECO:0007669"/>
    <property type="project" value="UniProtKB-KW"/>
</dbReference>
<dbReference type="VEuPathDB" id="FungiDB:SJAG_03006"/>
<dbReference type="EC" id="2.3.2.27" evidence="14"/>
<keyword evidence="19" id="KW-1185">Reference proteome</keyword>
<keyword evidence="8 14" id="KW-0833">Ubl conjugation pathway</keyword>
<dbReference type="PROSITE" id="PS50089">
    <property type="entry name" value="ZF_RING_2"/>
    <property type="match status" value="1"/>
</dbReference>
<comment type="subcellular location">
    <subcellularLocation>
        <location evidence="2 14">Nucleus</location>
    </subcellularLocation>
</comment>
<evidence type="ECO:0000256" key="1">
    <source>
        <dbReference type="ARBA" id="ARBA00000900"/>
    </source>
</evidence>